<dbReference type="RefSeq" id="WP_058383497.1">
    <property type="nucleotide sequence ID" value="NZ_CP013659.2"/>
</dbReference>
<name>A0A0U2ZC72_9BACL</name>
<dbReference type="Pfam" id="PF02620">
    <property type="entry name" value="YceD"/>
    <property type="match status" value="1"/>
</dbReference>
<reference evidence="1" key="1">
    <citation type="submission" date="2016-01" db="EMBL/GenBank/DDBJ databases">
        <title>Complete genome of Planococcus rifietoensis type strain M8.</title>
        <authorList>
            <person name="See-Too W.S."/>
        </authorList>
    </citation>
    <scope>NUCLEOTIDE SEQUENCE [LARGE SCALE GENOMIC DNA]</scope>
    <source>
        <strain evidence="1">M8</strain>
    </source>
</reference>
<keyword evidence="2" id="KW-1185">Reference proteome</keyword>
<sequence length="178" mass="20373">MKIAIQQLQKYRNDGMPIDQYVQLDEAKKRNSDIRAVSPIHVTGHCTIGSQQMTCMLHLEGTLTLPCARTWEDVEYPVSIDTVEIFDWSEKGREEGEDEYVHTVTTEVINLQPILEELIALEVPIQVFKEDSEQTVIKGGNDWSYLSDEEVLAKKEEAQSKPDPRLADLAKYFDQTDE</sequence>
<organism evidence="1 2">
    <name type="scientific">Planococcus rifietoensis</name>
    <dbReference type="NCBI Taxonomy" id="200991"/>
    <lineage>
        <taxon>Bacteria</taxon>
        <taxon>Bacillati</taxon>
        <taxon>Bacillota</taxon>
        <taxon>Bacilli</taxon>
        <taxon>Bacillales</taxon>
        <taxon>Caryophanaceae</taxon>
        <taxon>Planococcus</taxon>
    </lineage>
</organism>
<dbReference type="EMBL" id="CP013659">
    <property type="protein sequence ID" value="ALS76796.1"/>
    <property type="molecule type" value="Genomic_DNA"/>
</dbReference>
<dbReference type="KEGG" id="prt:AUC31_16925"/>
<dbReference type="InterPro" id="IPR003772">
    <property type="entry name" value="YceD"/>
</dbReference>
<dbReference type="AlphaFoldDB" id="A0A0U2ZC72"/>
<evidence type="ECO:0000313" key="1">
    <source>
        <dbReference type="EMBL" id="ALS76796.1"/>
    </source>
</evidence>
<dbReference type="OrthoDB" id="9790372at2"/>
<gene>
    <name evidence="1" type="ORF">AUC31_16925</name>
</gene>
<dbReference type="Proteomes" id="UP000067683">
    <property type="component" value="Chromosome"/>
</dbReference>
<evidence type="ECO:0000313" key="2">
    <source>
        <dbReference type="Proteomes" id="UP000067683"/>
    </source>
</evidence>
<protein>
    <submittedName>
        <fullName evidence="1">Metal-binding protein</fullName>
    </submittedName>
</protein>
<proteinExistence type="predicted"/>
<accession>A0A0U2ZC72</accession>
<dbReference type="STRING" id="200991.AUC31_16925"/>